<organism evidence="10 11">
    <name type="scientific">Orchesella cincta</name>
    <name type="common">Springtail</name>
    <name type="synonym">Podura cincta</name>
    <dbReference type="NCBI Taxonomy" id="48709"/>
    <lineage>
        <taxon>Eukaryota</taxon>
        <taxon>Metazoa</taxon>
        <taxon>Ecdysozoa</taxon>
        <taxon>Arthropoda</taxon>
        <taxon>Hexapoda</taxon>
        <taxon>Collembola</taxon>
        <taxon>Entomobryomorpha</taxon>
        <taxon>Entomobryoidea</taxon>
        <taxon>Orchesellidae</taxon>
        <taxon>Orchesellinae</taxon>
        <taxon>Orchesella</taxon>
    </lineage>
</organism>
<dbReference type="Pfam" id="PF05199">
    <property type="entry name" value="GMC_oxred_C"/>
    <property type="match status" value="1"/>
</dbReference>
<keyword evidence="7" id="KW-0472">Membrane</keyword>
<keyword evidence="3 6" id="KW-0285">Flavoprotein</keyword>
<evidence type="ECO:0000256" key="7">
    <source>
        <dbReference type="SAM" id="Phobius"/>
    </source>
</evidence>
<dbReference type="InterPro" id="IPR012132">
    <property type="entry name" value="GMC_OxRdtase"/>
</dbReference>
<feature type="binding site" evidence="5">
    <location>
        <position position="264"/>
    </location>
    <ligand>
        <name>FAD</name>
        <dbReference type="ChEBI" id="CHEBI:57692"/>
    </ligand>
</feature>
<gene>
    <name evidence="10" type="ORF">Ocin01_03730</name>
</gene>
<keyword evidence="4 5" id="KW-0274">FAD</keyword>
<feature type="transmembrane region" description="Helical" evidence="7">
    <location>
        <begin position="6"/>
        <end position="28"/>
    </location>
</feature>
<evidence type="ECO:0000259" key="9">
    <source>
        <dbReference type="PROSITE" id="PS00624"/>
    </source>
</evidence>
<keyword evidence="7" id="KW-1133">Transmembrane helix</keyword>
<dbReference type="InterPro" id="IPR000172">
    <property type="entry name" value="GMC_OxRdtase_N"/>
</dbReference>
<dbReference type="PROSITE" id="PS00624">
    <property type="entry name" value="GMC_OXRED_2"/>
    <property type="match status" value="1"/>
</dbReference>
<proteinExistence type="inferred from homology"/>
<dbReference type="Gene3D" id="3.30.560.10">
    <property type="entry name" value="Glucose Oxidase, domain 3"/>
    <property type="match status" value="1"/>
</dbReference>
<evidence type="ECO:0000256" key="1">
    <source>
        <dbReference type="ARBA" id="ARBA00001974"/>
    </source>
</evidence>
<dbReference type="GO" id="GO:0050660">
    <property type="term" value="F:flavin adenine dinucleotide binding"/>
    <property type="evidence" value="ECO:0007669"/>
    <property type="project" value="InterPro"/>
</dbReference>
<dbReference type="GO" id="GO:0016614">
    <property type="term" value="F:oxidoreductase activity, acting on CH-OH group of donors"/>
    <property type="evidence" value="ECO:0007669"/>
    <property type="project" value="InterPro"/>
</dbReference>
<evidence type="ECO:0000259" key="8">
    <source>
        <dbReference type="PROSITE" id="PS00623"/>
    </source>
</evidence>
<dbReference type="SUPFAM" id="SSF54373">
    <property type="entry name" value="FAD-linked reductases, C-terminal domain"/>
    <property type="match status" value="1"/>
</dbReference>
<dbReference type="Gene3D" id="3.50.50.60">
    <property type="entry name" value="FAD/NAD(P)-binding domain"/>
    <property type="match status" value="1"/>
</dbReference>
<accession>A0A1D2NCH0</accession>
<feature type="binding site" evidence="5">
    <location>
        <position position="578"/>
    </location>
    <ligand>
        <name>FAD</name>
        <dbReference type="ChEBI" id="CHEBI:57692"/>
    </ligand>
</feature>
<evidence type="ECO:0000313" key="11">
    <source>
        <dbReference type="Proteomes" id="UP000094527"/>
    </source>
</evidence>
<dbReference type="OMA" id="GSNWGVW"/>
<dbReference type="SUPFAM" id="SSF51905">
    <property type="entry name" value="FAD/NAD(P)-binding domain"/>
    <property type="match status" value="1"/>
</dbReference>
<keyword evidence="7" id="KW-0812">Transmembrane</keyword>
<dbReference type="Pfam" id="PF00732">
    <property type="entry name" value="GMC_oxred_N"/>
    <property type="match status" value="1"/>
</dbReference>
<dbReference type="EMBL" id="LJIJ01000091">
    <property type="protein sequence ID" value="ODN02957.1"/>
    <property type="molecule type" value="Genomic_DNA"/>
</dbReference>
<dbReference type="OrthoDB" id="269227at2759"/>
<dbReference type="PIRSF" id="PIRSF000137">
    <property type="entry name" value="Alcohol_oxidase"/>
    <property type="match status" value="1"/>
</dbReference>
<evidence type="ECO:0000256" key="5">
    <source>
        <dbReference type="PIRSR" id="PIRSR000137-2"/>
    </source>
</evidence>
<dbReference type="AlphaFoldDB" id="A0A1D2NCH0"/>
<name>A0A1D2NCH0_ORCCI</name>
<keyword evidence="11" id="KW-1185">Reference proteome</keyword>
<evidence type="ECO:0000256" key="6">
    <source>
        <dbReference type="RuleBase" id="RU003968"/>
    </source>
</evidence>
<feature type="domain" description="Glucose-methanol-choline oxidoreductase N-terminal" evidence="9">
    <location>
        <begin position="301"/>
        <end position="315"/>
    </location>
</feature>
<comment type="cofactor">
    <cofactor evidence="1 5">
        <name>FAD</name>
        <dbReference type="ChEBI" id="CHEBI:57692"/>
    </cofactor>
</comment>
<comment type="similarity">
    <text evidence="2 6">Belongs to the GMC oxidoreductase family.</text>
</comment>
<dbReference type="InterPro" id="IPR036188">
    <property type="entry name" value="FAD/NAD-bd_sf"/>
</dbReference>
<evidence type="ECO:0000256" key="3">
    <source>
        <dbReference type="ARBA" id="ARBA00022630"/>
    </source>
</evidence>
<evidence type="ECO:0000256" key="2">
    <source>
        <dbReference type="ARBA" id="ARBA00010790"/>
    </source>
</evidence>
<dbReference type="InterPro" id="IPR007867">
    <property type="entry name" value="GMC_OxRtase_C"/>
</dbReference>
<dbReference type="Proteomes" id="UP000094527">
    <property type="component" value="Unassembled WGS sequence"/>
</dbReference>
<evidence type="ECO:0000313" key="10">
    <source>
        <dbReference type="EMBL" id="ODN02957.1"/>
    </source>
</evidence>
<protein>
    <submittedName>
        <fullName evidence="10">Glucose dehydrogenase [FAD, quinone]</fullName>
    </submittedName>
</protein>
<dbReference type="PANTHER" id="PTHR11552">
    <property type="entry name" value="GLUCOSE-METHANOL-CHOLINE GMC OXIDOREDUCTASE"/>
    <property type="match status" value="1"/>
</dbReference>
<feature type="domain" description="Glucose-methanol-choline oxidoreductase N-terminal" evidence="8">
    <location>
        <begin position="125"/>
        <end position="148"/>
    </location>
</feature>
<dbReference type="PANTHER" id="PTHR11552:SF147">
    <property type="entry name" value="CHOLINE DEHYDROGENASE, MITOCHONDRIAL"/>
    <property type="match status" value="1"/>
</dbReference>
<reference evidence="10 11" key="1">
    <citation type="journal article" date="2016" name="Genome Biol. Evol.">
        <title>Gene Family Evolution Reflects Adaptation to Soil Environmental Stressors in the Genome of the Collembolan Orchesella cincta.</title>
        <authorList>
            <person name="Faddeeva-Vakhrusheva A."/>
            <person name="Derks M.F."/>
            <person name="Anvar S.Y."/>
            <person name="Agamennone V."/>
            <person name="Suring W."/>
            <person name="Smit S."/>
            <person name="van Straalen N.M."/>
            <person name="Roelofs D."/>
        </authorList>
    </citation>
    <scope>NUCLEOTIDE SEQUENCE [LARGE SCALE GENOMIC DNA]</scope>
    <source>
        <tissue evidence="10">Mixed pool</tissue>
    </source>
</reference>
<comment type="caution">
    <text evidence="10">The sequence shown here is derived from an EMBL/GenBank/DDBJ whole genome shotgun (WGS) entry which is preliminary data.</text>
</comment>
<sequence>MRTGTPWIRILDFLVVNLSTIYMINYYMELQMDQVKMRYESAQDTYDFVIVGAGSAGCVLANKLSEKHTVLLLEAGGDHHQPLINAPVLFFNNQNRFPHDWQYKTVPQVNSSFAFKNNVTLWPAGKGLGGSGLINGMIYIRGSVQGFDDVAERTSNPIWTMRNAQKHYKQLEDYHGHFDQKNHGVGGGMTIEKGDIRPVIDHVMKAGEEMGYKVRDPNLDGPITEGFAPMDFHMKNGYRWDSYKAYIEPILDRETLTVRKFAFVNKVLFTGENNKAVGIEYERHGQTKIAKATKEVILSAGAIQSPRILMHSGVGPKSHLEEFGIKPILDLPVGENLQDKYGAFVGPFFVDEGKSFLMERELTMARMVEFGIFGTSPYASTRLEGTYTFRSSKAKTEGYKYPDIFTYIMVHSTDSEYERDMEIAANTKKEILRGYYKMWAGNDSFFQLVTLPKPYSKGFLKLRDADPKSPPVLDPKYLSHQRDVDLLVEGIKFAVKLVEETKSFKEIHGKMLPVSFPGCEKLPFKSDAYWECVARHTTATAYKYCATVPMGKDTNDPTAVVDSFLRVFGTKGLRVVDGSVFQEKEVSVNQCTCQMLGSVASEFILDYWDNQASGLDNSLDDEK</sequence>
<evidence type="ECO:0000256" key="4">
    <source>
        <dbReference type="ARBA" id="ARBA00022827"/>
    </source>
</evidence>
<dbReference type="PROSITE" id="PS00623">
    <property type="entry name" value="GMC_OXRED_1"/>
    <property type="match status" value="1"/>
</dbReference>
<dbReference type="STRING" id="48709.A0A1D2NCH0"/>